<evidence type="ECO:0000256" key="7">
    <source>
        <dbReference type="ARBA" id="ARBA00022553"/>
    </source>
</evidence>
<dbReference type="FunFam" id="3.30.565.10:FF:000006">
    <property type="entry name" value="Sensor histidine kinase WalK"/>
    <property type="match status" value="1"/>
</dbReference>
<evidence type="ECO:0000256" key="15">
    <source>
        <dbReference type="ARBA" id="ARBA00023012"/>
    </source>
</evidence>
<keyword evidence="15" id="KW-0902">Two-component regulatory system</keyword>
<dbReference type="InterPro" id="IPR004358">
    <property type="entry name" value="Sig_transdc_His_kin-like_C"/>
</dbReference>
<evidence type="ECO:0000259" key="19">
    <source>
        <dbReference type="PROSITE" id="PS50109"/>
    </source>
</evidence>
<dbReference type="GO" id="GO:0005524">
    <property type="term" value="F:ATP binding"/>
    <property type="evidence" value="ECO:0007669"/>
    <property type="project" value="UniProtKB-KW"/>
</dbReference>
<comment type="function">
    <text evidence="17">Member of the two-component regulatory system PhoR/PhoB involved in the phosphate regulon genes expression. PhoR may function as a membrane-associated protein kinase that phosphorylates PhoB in response to environmental signals.</text>
</comment>
<evidence type="ECO:0000256" key="3">
    <source>
        <dbReference type="ARBA" id="ARBA00012438"/>
    </source>
</evidence>
<comment type="catalytic activity">
    <reaction evidence="1">
        <text>ATP + protein L-histidine = ADP + protein N-phospho-L-histidine.</text>
        <dbReference type="EC" id="2.7.13.3"/>
    </reaction>
</comment>
<dbReference type="Pfam" id="PF13188">
    <property type="entry name" value="PAS_8"/>
    <property type="match status" value="1"/>
</dbReference>
<dbReference type="InterPro" id="IPR021766">
    <property type="entry name" value="PhoR_N"/>
</dbReference>
<dbReference type="Pfam" id="PF11808">
    <property type="entry name" value="PhoR"/>
    <property type="match status" value="1"/>
</dbReference>
<proteinExistence type="predicted"/>
<dbReference type="CDD" id="cd00082">
    <property type="entry name" value="HisKA"/>
    <property type="match status" value="1"/>
</dbReference>
<evidence type="ECO:0000256" key="11">
    <source>
        <dbReference type="ARBA" id="ARBA00022741"/>
    </source>
</evidence>
<evidence type="ECO:0000256" key="1">
    <source>
        <dbReference type="ARBA" id="ARBA00000085"/>
    </source>
</evidence>
<dbReference type="InterPro" id="IPR036097">
    <property type="entry name" value="HisK_dim/P_sf"/>
</dbReference>
<accession>A0A7V8FML1</accession>
<feature type="domain" description="Histidine kinase" evidence="19">
    <location>
        <begin position="216"/>
        <end position="436"/>
    </location>
</feature>
<dbReference type="GO" id="GO:0006817">
    <property type="term" value="P:phosphate ion transport"/>
    <property type="evidence" value="ECO:0007669"/>
    <property type="project" value="UniProtKB-KW"/>
</dbReference>
<evidence type="ECO:0000256" key="9">
    <source>
        <dbReference type="ARBA" id="ARBA00022679"/>
    </source>
</evidence>
<evidence type="ECO:0000256" key="16">
    <source>
        <dbReference type="ARBA" id="ARBA00023136"/>
    </source>
</evidence>
<dbReference type="InterPro" id="IPR003661">
    <property type="entry name" value="HisK_dim/P_dom"/>
</dbReference>
<keyword evidence="16 18" id="KW-0472">Membrane</keyword>
<dbReference type="Gene3D" id="3.30.565.10">
    <property type="entry name" value="Histidine kinase-like ATPase, C-terminal domain"/>
    <property type="match status" value="1"/>
</dbReference>
<dbReference type="InterPro" id="IPR050351">
    <property type="entry name" value="BphY/WalK/GraS-like"/>
</dbReference>
<dbReference type="SUPFAM" id="SSF47384">
    <property type="entry name" value="Homodimeric domain of signal transducing histidine kinase"/>
    <property type="match status" value="1"/>
</dbReference>
<evidence type="ECO:0000256" key="12">
    <source>
        <dbReference type="ARBA" id="ARBA00022777"/>
    </source>
</evidence>
<evidence type="ECO:0000256" key="10">
    <source>
        <dbReference type="ARBA" id="ARBA00022692"/>
    </source>
</evidence>
<dbReference type="Proteomes" id="UP000461670">
    <property type="component" value="Unassembled WGS sequence"/>
</dbReference>
<dbReference type="SUPFAM" id="SSF55874">
    <property type="entry name" value="ATPase domain of HSP90 chaperone/DNA topoisomerase II/histidine kinase"/>
    <property type="match status" value="1"/>
</dbReference>
<evidence type="ECO:0000256" key="13">
    <source>
        <dbReference type="ARBA" id="ARBA00022840"/>
    </source>
</evidence>
<gene>
    <name evidence="20" type="primary">phoR</name>
    <name evidence="20" type="ORF">GAK30_02662</name>
</gene>
<keyword evidence="12" id="KW-0418">Kinase</keyword>
<dbReference type="InterPro" id="IPR014310">
    <property type="entry name" value="Sig_transdc_His_kinase_PhoR"/>
</dbReference>
<reference evidence="21" key="1">
    <citation type="journal article" date="2020" name="MBio">
        <title>Horizontal gene transfer to a defensive symbiont with a reduced genome amongst a multipartite beetle microbiome.</title>
        <authorList>
            <person name="Waterworth S.C."/>
            <person name="Florez L.V."/>
            <person name="Rees E.R."/>
            <person name="Hertweck C."/>
            <person name="Kaltenpoth M."/>
            <person name="Kwan J.C."/>
        </authorList>
    </citation>
    <scope>NUCLEOTIDE SEQUENCE [LARGE SCALE GENOMIC DNA]</scope>
</reference>
<organism evidence="20 21">
    <name type="scientific">Paracidovorax wautersii</name>
    <dbReference type="NCBI Taxonomy" id="1177982"/>
    <lineage>
        <taxon>Bacteria</taxon>
        <taxon>Pseudomonadati</taxon>
        <taxon>Pseudomonadota</taxon>
        <taxon>Betaproteobacteria</taxon>
        <taxon>Burkholderiales</taxon>
        <taxon>Comamonadaceae</taxon>
        <taxon>Paracidovorax</taxon>
    </lineage>
</organism>
<dbReference type="InterPro" id="IPR036890">
    <property type="entry name" value="HATPase_C_sf"/>
</dbReference>
<evidence type="ECO:0000313" key="20">
    <source>
        <dbReference type="EMBL" id="KAF1020149.1"/>
    </source>
</evidence>
<keyword evidence="13" id="KW-0067">ATP-binding</keyword>
<dbReference type="PRINTS" id="PR00344">
    <property type="entry name" value="BCTRLSENSOR"/>
</dbReference>
<dbReference type="InterPro" id="IPR005467">
    <property type="entry name" value="His_kinase_dom"/>
</dbReference>
<dbReference type="PROSITE" id="PS50109">
    <property type="entry name" value="HIS_KIN"/>
    <property type="match status" value="1"/>
</dbReference>
<feature type="transmembrane region" description="Helical" evidence="18">
    <location>
        <begin position="5"/>
        <end position="23"/>
    </location>
</feature>
<name>A0A7V8FML1_9BURK</name>
<keyword evidence="6" id="KW-1003">Cell membrane</keyword>
<dbReference type="InterPro" id="IPR035965">
    <property type="entry name" value="PAS-like_dom_sf"/>
</dbReference>
<dbReference type="Pfam" id="PF00512">
    <property type="entry name" value="HisKA"/>
    <property type="match status" value="1"/>
</dbReference>
<dbReference type="PANTHER" id="PTHR45453">
    <property type="entry name" value="PHOSPHATE REGULON SENSOR PROTEIN PHOR"/>
    <property type="match status" value="1"/>
</dbReference>
<evidence type="ECO:0000256" key="14">
    <source>
        <dbReference type="ARBA" id="ARBA00022989"/>
    </source>
</evidence>
<keyword evidence="8" id="KW-0592">Phosphate transport</keyword>
<dbReference type="PANTHER" id="PTHR45453:SF1">
    <property type="entry name" value="PHOSPHATE REGULON SENSOR PROTEIN PHOR"/>
    <property type="match status" value="1"/>
</dbReference>
<comment type="caution">
    <text evidence="20">The sequence shown here is derived from an EMBL/GenBank/DDBJ whole genome shotgun (WGS) entry which is preliminary data.</text>
</comment>
<dbReference type="InterPro" id="IPR003594">
    <property type="entry name" value="HATPase_dom"/>
</dbReference>
<keyword evidence="9" id="KW-0808">Transferase</keyword>
<dbReference type="Pfam" id="PF02518">
    <property type="entry name" value="HATPase_c"/>
    <property type="match status" value="1"/>
</dbReference>
<dbReference type="Gene3D" id="1.10.287.130">
    <property type="match status" value="1"/>
</dbReference>
<dbReference type="SMART" id="SM00388">
    <property type="entry name" value="HisKA"/>
    <property type="match status" value="1"/>
</dbReference>
<evidence type="ECO:0000256" key="5">
    <source>
        <dbReference type="ARBA" id="ARBA00022448"/>
    </source>
</evidence>
<dbReference type="SMART" id="SM00387">
    <property type="entry name" value="HATPase_c"/>
    <property type="match status" value="1"/>
</dbReference>
<sequence>MLWRICRFLLFVVAGGALAWWLALPERRWWPGLAGALLACLVWFALDIWRAGKVVLWLRNTQERQPPDVDGIWGEITERVRRQFRVREQQTAAAEQRRQDVLAGIQASPNGVVLLDAEQRIEWCNEMAADHLGFHATNDVAQHIGNLVREPAFARYCASGQFDRPLIIAGRSNSAAHPVRLSLQLHPYGEGRSLLLTHDVTTLEQAEAMRRDFVANVSHEIRTPLTVLSGFVETMLHVPLAENDRLRYLELMLKQSQRMQTLVNDLLTLSRLEGSPPPGAGQWLPVGTLLEQFKAEAEALSSALTPVPRPLVLTVGRDDDISGSEPELHSALSNLVTNAVRYTPPGNPIEVSWGRLPDGRGVFSVKDKGPGIAPEHLPRLTERFYRVDRSRSRETGGTGLGLAIVKHVVQRHGGELRISSKLGEGSVFAVVWPAARVRPRQEQAG</sequence>
<dbReference type="AlphaFoldDB" id="A0A7V8FML1"/>
<dbReference type="GO" id="GO:0004721">
    <property type="term" value="F:phosphoprotein phosphatase activity"/>
    <property type="evidence" value="ECO:0007669"/>
    <property type="project" value="InterPro"/>
</dbReference>
<keyword evidence="14 18" id="KW-1133">Transmembrane helix</keyword>
<dbReference type="Gene3D" id="3.30.450.20">
    <property type="entry name" value="PAS domain"/>
    <property type="match status" value="1"/>
</dbReference>
<dbReference type="SUPFAM" id="SSF55785">
    <property type="entry name" value="PYP-like sensor domain (PAS domain)"/>
    <property type="match status" value="1"/>
</dbReference>
<protein>
    <recommendedName>
        <fullName evidence="4">Phosphate regulon sensor protein PhoR</fullName>
        <ecNumber evidence="3">2.7.13.3</ecNumber>
    </recommendedName>
</protein>
<keyword evidence="7" id="KW-0597">Phosphoprotein</keyword>
<dbReference type="NCBIfam" id="TIGR02966">
    <property type="entry name" value="phoR_proteo"/>
    <property type="match status" value="1"/>
</dbReference>
<dbReference type="GO" id="GO:0000155">
    <property type="term" value="F:phosphorelay sensor kinase activity"/>
    <property type="evidence" value="ECO:0007669"/>
    <property type="project" value="InterPro"/>
</dbReference>
<evidence type="ECO:0000256" key="6">
    <source>
        <dbReference type="ARBA" id="ARBA00022475"/>
    </source>
</evidence>
<keyword evidence="5" id="KW-0813">Transport</keyword>
<dbReference type="CDD" id="cd00130">
    <property type="entry name" value="PAS"/>
    <property type="match status" value="1"/>
</dbReference>
<dbReference type="GO" id="GO:0005886">
    <property type="term" value="C:plasma membrane"/>
    <property type="evidence" value="ECO:0007669"/>
    <property type="project" value="UniProtKB-SubCell"/>
</dbReference>
<evidence type="ECO:0000256" key="18">
    <source>
        <dbReference type="SAM" id="Phobius"/>
    </source>
</evidence>
<evidence type="ECO:0000313" key="21">
    <source>
        <dbReference type="Proteomes" id="UP000461670"/>
    </source>
</evidence>
<dbReference type="GO" id="GO:0016036">
    <property type="term" value="P:cellular response to phosphate starvation"/>
    <property type="evidence" value="ECO:0007669"/>
    <property type="project" value="TreeGrafter"/>
</dbReference>
<comment type="subcellular location">
    <subcellularLocation>
        <location evidence="2">Cell inner membrane</location>
        <topology evidence="2">Multi-pass membrane protein</topology>
    </subcellularLocation>
</comment>
<feature type="transmembrane region" description="Helical" evidence="18">
    <location>
        <begin position="29"/>
        <end position="49"/>
    </location>
</feature>
<dbReference type="InterPro" id="IPR000014">
    <property type="entry name" value="PAS"/>
</dbReference>
<evidence type="ECO:0000256" key="4">
    <source>
        <dbReference type="ARBA" id="ARBA00019665"/>
    </source>
</evidence>
<evidence type="ECO:0000256" key="17">
    <source>
        <dbReference type="ARBA" id="ARBA00025207"/>
    </source>
</evidence>
<dbReference type="EC" id="2.7.13.3" evidence="3"/>
<keyword evidence="10 18" id="KW-0812">Transmembrane</keyword>
<evidence type="ECO:0000256" key="8">
    <source>
        <dbReference type="ARBA" id="ARBA00022592"/>
    </source>
</evidence>
<evidence type="ECO:0000256" key="2">
    <source>
        <dbReference type="ARBA" id="ARBA00004429"/>
    </source>
</evidence>
<keyword evidence="11" id="KW-0547">Nucleotide-binding</keyword>
<dbReference type="EMBL" id="WNDQ01000040">
    <property type="protein sequence ID" value="KAF1020149.1"/>
    <property type="molecule type" value="Genomic_DNA"/>
</dbReference>
<dbReference type="FunFam" id="1.10.287.130:FF:000008">
    <property type="entry name" value="Two-component sensor histidine kinase"/>
    <property type="match status" value="1"/>
</dbReference>